<dbReference type="Proteomes" id="UP000827986">
    <property type="component" value="Unassembled WGS sequence"/>
</dbReference>
<comment type="caution">
    <text evidence="1">The sequence shown here is derived from an EMBL/GenBank/DDBJ whole genome shotgun (WGS) entry which is preliminary data.</text>
</comment>
<keyword evidence="2" id="KW-1185">Reference proteome</keyword>
<sequence>MDMTCSTNFIGTNHMHNSCPILEFTNLKWWDINPNKDGVKFSLFLNTLEWSLSTGGCCCHLQVVSCTGFTVIERVQGIYINEKIFPQTIGTQMGSYSKYPLRKTW</sequence>
<accession>A0A9D3XC75</accession>
<gene>
    <name evidence="1" type="ORF">KIL84_010623</name>
</gene>
<evidence type="ECO:0000313" key="2">
    <source>
        <dbReference type="Proteomes" id="UP000827986"/>
    </source>
</evidence>
<reference evidence="1" key="1">
    <citation type="submission" date="2021-09" db="EMBL/GenBank/DDBJ databases">
        <title>The genome of Mauremys mutica provides insights into the evolution of semi-aquatic lifestyle.</title>
        <authorList>
            <person name="Gong S."/>
            <person name="Gao Y."/>
        </authorList>
    </citation>
    <scope>NUCLEOTIDE SEQUENCE</scope>
    <source>
        <strain evidence="1">MM-2020</strain>
        <tissue evidence="1">Muscle</tissue>
    </source>
</reference>
<protein>
    <submittedName>
        <fullName evidence="1">Uncharacterized protein</fullName>
    </submittedName>
</protein>
<dbReference type="AlphaFoldDB" id="A0A9D3XC75"/>
<organism evidence="1 2">
    <name type="scientific">Mauremys mutica</name>
    <name type="common">yellowpond turtle</name>
    <dbReference type="NCBI Taxonomy" id="74926"/>
    <lineage>
        <taxon>Eukaryota</taxon>
        <taxon>Metazoa</taxon>
        <taxon>Chordata</taxon>
        <taxon>Craniata</taxon>
        <taxon>Vertebrata</taxon>
        <taxon>Euteleostomi</taxon>
        <taxon>Archelosauria</taxon>
        <taxon>Testudinata</taxon>
        <taxon>Testudines</taxon>
        <taxon>Cryptodira</taxon>
        <taxon>Durocryptodira</taxon>
        <taxon>Testudinoidea</taxon>
        <taxon>Geoemydidae</taxon>
        <taxon>Geoemydinae</taxon>
        <taxon>Mauremys</taxon>
    </lineage>
</organism>
<evidence type="ECO:0000313" key="1">
    <source>
        <dbReference type="EMBL" id="KAH1176921.1"/>
    </source>
</evidence>
<name>A0A9D3XC75_9SAUR</name>
<proteinExistence type="predicted"/>
<dbReference type="EMBL" id="JAHDVG010000474">
    <property type="protein sequence ID" value="KAH1176921.1"/>
    <property type="molecule type" value="Genomic_DNA"/>
</dbReference>